<protein>
    <submittedName>
        <fullName evidence="2">Integrase</fullName>
    </submittedName>
</protein>
<proteinExistence type="predicted"/>
<dbReference type="NCBIfam" id="NF033516">
    <property type="entry name" value="transpos_IS3"/>
    <property type="match status" value="1"/>
</dbReference>
<keyword evidence="3" id="KW-1185">Reference proteome</keyword>
<dbReference type="Pfam" id="PF00665">
    <property type="entry name" value="rve"/>
    <property type="match status" value="1"/>
</dbReference>
<dbReference type="SUPFAM" id="SSF53098">
    <property type="entry name" value="Ribonuclease H-like"/>
    <property type="match status" value="1"/>
</dbReference>
<dbReference type="PROSITE" id="PS50994">
    <property type="entry name" value="INTEGRASE"/>
    <property type="match status" value="1"/>
</dbReference>
<dbReference type="Gene3D" id="3.30.420.10">
    <property type="entry name" value="Ribonuclease H-like superfamily/Ribonuclease H"/>
    <property type="match status" value="1"/>
</dbReference>
<dbReference type="InterPro" id="IPR048020">
    <property type="entry name" value="Transpos_IS3"/>
</dbReference>
<feature type="domain" description="Integrase catalytic" evidence="1">
    <location>
        <begin position="118"/>
        <end position="280"/>
    </location>
</feature>
<dbReference type="InterPro" id="IPR012337">
    <property type="entry name" value="RNaseH-like_sf"/>
</dbReference>
<sequence length="299" mass="34736">MKQDYPSLGIKTLCRLFGKTRHAWYDYQWRSRDMGVKEDIVIQHVMDIRRSLPRTGTLKLHHMISPMLAQHGISLGRDYLFDLMREHGLLVRRRKRRVVTTDSRNWMHKYANLIKGVPADRPEQIWVSDITYIRINNGWGYLSLITDAYSRKIMGHCFHKDLSARGCLRALEIALENRMYNQGLIHHSDRGSQYCSREYVETLLASGIAISMTENGDPYENALAERVNGIIKEEFSLHHSGTGFDDTRKKIAESIRAYNEIRPHASCDYLTPEQAHLRTGDLAKRWKNKNIKKQVNAVV</sequence>
<dbReference type="EMBL" id="BMER01000005">
    <property type="protein sequence ID" value="GGG99519.1"/>
    <property type="molecule type" value="Genomic_DNA"/>
</dbReference>
<organism evidence="2 3">
    <name type="scientific">Parapedobacter pyrenivorans</name>
    <dbReference type="NCBI Taxonomy" id="1305674"/>
    <lineage>
        <taxon>Bacteria</taxon>
        <taxon>Pseudomonadati</taxon>
        <taxon>Bacteroidota</taxon>
        <taxon>Sphingobacteriia</taxon>
        <taxon>Sphingobacteriales</taxon>
        <taxon>Sphingobacteriaceae</taxon>
        <taxon>Parapedobacter</taxon>
    </lineage>
</organism>
<accession>A0A917I0F8</accession>
<dbReference type="PANTHER" id="PTHR46889:SF5">
    <property type="entry name" value="INTEGRASE PROTEIN"/>
    <property type="match status" value="1"/>
</dbReference>
<evidence type="ECO:0000313" key="2">
    <source>
        <dbReference type="EMBL" id="GGG99519.1"/>
    </source>
</evidence>
<dbReference type="InterPro" id="IPR001584">
    <property type="entry name" value="Integrase_cat-core"/>
</dbReference>
<dbReference type="AlphaFoldDB" id="A0A917I0F8"/>
<evidence type="ECO:0000259" key="1">
    <source>
        <dbReference type="PROSITE" id="PS50994"/>
    </source>
</evidence>
<dbReference type="GO" id="GO:0003676">
    <property type="term" value="F:nucleic acid binding"/>
    <property type="evidence" value="ECO:0007669"/>
    <property type="project" value="InterPro"/>
</dbReference>
<dbReference type="InterPro" id="IPR050900">
    <property type="entry name" value="Transposase_IS3/IS150/IS904"/>
</dbReference>
<comment type="caution">
    <text evidence="2">The sequence shown here is derived from an EMBL/GenBank/DDBJ whole genome shotgun (WGS) entry which is preliminary data.</text>
</comment>
<dbReference type="InterPro" id="IPR036397">
    <property type="entry name" value="RNaseH_sf"/>
</dbReference>
<reference evidence="2" key="2">
    <citation type="submission" date="2020-09" db="EMBL/GenBank/DDBJ databases">
        <authorList>
            <person name="Sun Q."/>
            <person name="Zhou Y."/>
        </authorList>
    </citation>
    <scope>NUCLEOTIDE SEQUENCE</scope>
    <source>
        <strain evidence="2">CGMCC 1.12195</strain>
    </source>
</reference>
<gene>
    <name evidence="2" type="ORF">GCM10007415_39130</name>
</gene>
<dbReference type="PANTHER" id="PTHR46889">
    <property type="entry name" value="TRANSPOSASE INSF FOR INSERTION SEQUENCE IS3B-RELATED"/>
    <property type="match status" value="1"/>
</dbReference>
<name>A0A917I0F8_9SPHI</name>
<evidence type="ECO:0000313" key="3">
    <source>
        <dbReference type="Proteomes" id="UP000660862"/>
    </source>
</evidence>
<reference evidence="2" key="1">
    <citation type="journal article" date="2014" name="Int. J. Syst. Evol. Microbiol.">
        <title>Complete genome sequence of Corynebacterium casei LMG S-19264T (=DSM 44701T), isolated from a smear-ripened cheese.</title>
        <authorList>
            <consortium name="US DOE Joint Genome Institute (JGI-PGF)"/>
            <person name="Walter F."/>
            <person name="Albersmeier A."/>
            <person name="Kalinowski J."/>
            <person name="Ruckert C."/>
        </authorList>
    </citation>
    <scope>NUCLEOTIDE SEQUENCE</scope>
    <source>
        <strain evidence="2">CGMCC 1.12195</strain>
    </source>
</reference>
<dbReference type="GO" id="GO:0015074">
    <property type="term" value="P:DNA integration"/>
    <property type="evidence" value="ECO:0007669"/>
    <property type="project" value="InterPro"/>
</dbReference>
<dbReference type="Proteomes" id="UP000660862">
    <property type="component" value="Unassembled WGS sequence"/>
</dbReference>
<dbReference type="RefSeq" id="WP_188507792.1">
    <property type="nucleotide sequence ID" value="NZ_BMER01000005.1"/>
</dbReference>